<dbReference type="OrthoDB" id="6392at2"/>
<name>A0A0K8MJ56_9LACO</name>
<dbReference type="PANTHER" id="PTHR40083">
    <property type="entry name" value="UPF0122 PROTEIN CBO2450/CLC_2298"/>
    <property type="match status" value="1"/>
</dbReference>
<dbReference type="Pfam" id="PF04297">
    <property type="entry name" value="UPF0122"/>
    <property type="match status" value="1"/>
</dbReference>
<accession>A0A0K8MJ56</accession>
<dbReference type="Proteomes" id="UP000253891">
    <property type="component" value="Unassembled WGS sequence"/>
</dbReference>
<dbReference type="PANTHER" id="PTHR40083:SF1">
    <property type="entry name" value="UPF0122 PROTEIN YLXM"/>
    <property type="match status" value="1"/>
</dbReference>
<evidence type="ECO:0000256" key="2">
    <source>
        <dbReference type="ARBA" id="ARBA00024764"/>
    </source>
</evidence>
<evidence type="ECO:0000313" key="5">
    <source>
        <dbReference type="Proteomes" id="UP000253891"/>
    </source>
</evidence>
<dbReference type="InterPro" id="IPR007394">
    <property type="entry name" value="UPF0122"/>
</dbReference>
<keyword evidence="5" id="KW-1185">Reference proteome</keyword>
<dbReference type="InterPro" id="IPR036388">
    <property type="entry name" value="WH-like_DNA-bd_sf"/>
</dbReference>
<comment type="function">
    <text evidence="2 3">Might take part in the signal recognition particle (SRP) pathway. This is inferred from the conservation of its genetic proximity to ftsY/ffh. May be a regulatory protein.</text>
</comment>
<dbReference type="STRING" id="157463.GCA_001047075_01456"/>
<gene>
    <name evidence="4" type="primary">ylxM</name>
    <name evidence="4" type="ORF">FFIC_285950</name>
</gene>
<evidence type="ECO:0000256" key="1">
    <source>
        <dbReference type="ARBA" id="ARBA00008720"/>
    </source>
</evidence>
<reference evidence="4 5" key="1">
    <citation type="journal article" date="2015" name="BMC Genomics">
        <title>Comparative genomics of Fructobacillus spp. and Leuconostoc spp. reveals niche-specific evolution of Fructobacillus spp.</title>
        <authorList>
            <person name="Endo A."/>
            <person name="Tanizawa Y."/>
            <person name="Tanaka N."/>
            <person name="Maeno S."/>
            <person name="Kumar H."/>
            <person name="Shiwa Y."/>
            <person name="Okada S."/>
            <person name="Yoshikawa H."/>
            <person name="Dicks L."/>
            <person name="Nakagawa J."/>
            <person name="Arita M."/>
        </authorList>
    </citation>
    <scope>NUCLEOTIDE SEQUENCE [LARGE SCALE GENOMIC DNA]</scope>
    <source>
        <strain evidence="4 5">JCM 12225</strain>
    </source>
</reference>
<dbReference type="RefSeq" id="WP_061993859.1">
    <property type="nucleotide sequence ID" value="NZ_DF968005.1"/>
</dbReference>
<dbReference type="Gene3D" id="1.10.10.10">
    <property type="entry name" value="Winged helix-like DNA-binding domain superfamily/Winged helix DNA-binding domain"/>
    <property type="match status" value="1"/>
</dbReference>
<sequence length="113" mass="13191">MDLAKKNQVNALLPFYGPLLTDKQQSYLRSYFEDDFSIIEIAESEVVSRQAVSDNLKRGVEALNHYEDLLGLYRDSLSRQQQEQDLLAYVEKNYHSDQHLKQILDDLVNQEIN</sequence>
<organism evidence="4 5">
    <name type="scientific">Fructobacillus ficulneus</name>
    <dbReference type="NCBI Taxonomy" id="157463"/>
    <lineage>
        <taxon>Bacteria</taxon>
        <taxon>Bacillati</taxon>
        <taxon>Bacillota</taxon>
        <taxon>Bacilli</taxon>
        <taxon>Lactobacillales</taxon>
        <taxon>Lactobacillaceae</taxon>
        <taxon>Fructobacillus</taxon>
    </lineage>
</organism>
<dbReference type="AlphaFoldDB" id="A0A0K8MJ56"/>
<dbReference type="HAMAP" id="MF_00245">
    <property type="entry name" value="UPF0122"/>
    <property type="match status" value="1"/>
</dbReference>
<evidence type="ECO:0000256" key="3">
    <source>
        <dbReference type="HAMAP-Rule" id="MF_00245"/>
    </source>
</evidence>
<protein>
    <recommendedName>
        <fullName evidence="3">UPF0122 protein FFIC_285950</fullName>
    </recommendedName>
</protein>
<comment type="similarity">
    <text evidence="1 3">Belongs to the UPF0122 family.</text>
</comment>
<dbReference type="EMBL" id="DF968005">
    <property type="protein sequence ID" value="GAP00576.1"/>
    <property type="molecule type" value="Genomic_DNA"/>
</dbReference>
<dbReference type="InterPro" id="IPR054831">
    <property type="entry name" value="UPF0122_fam_protein"/>
</dbReference>
<dbReference type="NCBIfam" id="NF045758">
    <property type="entry name" value="YlxM"/>
    <property type="match status" value="1"/>
</dbReference>
<evidence type="ECO:0000313" key="4">
    <source>
        <dbReference type="EMBL" id="GAP00576.1"/>
    </source>
</evidence>
<dbReference type="SUPFAM" id="SSF88659">
    <property type="entry name" value="Sigma3 and sigma4 domains of RNA polymerase sigma factors"/>
    <property type="match status" value="1"/>
</dbReference>
<dbReference type="InterPro" id="IPR013324">
    <property type="entry name" value="RNA_pol_sigma_r3/r4-like"/>
</dbReference>
<proteinExistence type="inferred from homology"/>